<dbReference type="VEuPathDB" id="AmoebaDB:NfTy_007320"/>
<name>A0A6A5C942_NAEFO</name>
<dbReference type="AlphaFoldDB" id="A0A6A5C942"/>
<proteinExistence type="predicted"/>
<gene>
    <name evidence="1" type="ORF">FDP41_007596</name>
</gene>
<dbReference type="RefSeq" id="XP_044568394.1">
    <property type="nucleotide sequence ID" value="XM_044711357.1"/>
</dbReference>
<organism evidence="1 2">
    <name type="scientific">Naegleria fowleri</name>
    <name type="common">Brain eating amoeba</name>
    <dbReference type="NCBI Taxonomy" id="5763"/>
    <lineage>
        <taxon>Eukaryota</taxon>
        <taxon>Discoba</taxon>
        <taxon>Heterolobosea</taxon>
        <taxon>Tetramitia</taxon>
        <taxon>Eutetramitia</taxon>
        <taxon>Vahlkampfiidae</taxon>
        <taxon>Naegleria</taxon>
    </lineage>
</organism>
<dbReference type="OrthoDB" id="10513939at2759"/>
<keyword evidence="2" id="KW-1185">Reference proteome</keyword>
<dbReference type="Proteomes" id="UP000444721">
    <property type="component" value="Unassembled WGS sequence"/>
</dbReference>
<evidence type="ECO:0000313" key="1">
    <source>
        <dbReference type="EMBL" id="KAF0983681.1"/>
    </source>
</evidence>
<dbReference type="VEuPathDB" id="AmoebaDB:FDP41_007596"/>
<sequence>MRHSMRVEDFSKLSHSEIESKFSKQFQTKFFTDYLNQIKRSKLISMDNGSGKIVSFFTYSPGNDDVVHFAFVNEKNAMLNIDNKFNQAKQFKRCYFSYYGYYDGWGVYDTNVCKEGHEWFCDQFKSYIKVMGRGLFLAMMEFICLSNSAQFYMYEMRTSVSLQALCDQPHPMQKQALHIHHTLLKNPNSLLEKAFEHPLKDSHLWYRFLNSGYTIDVKTLENITFGKHLDCEHLQFFFDYCEKHGMKESVAVTATRSRVFSLLTEGKTFIELLHKNQVLSELF</sequence>
<protein>
    <submittedName>
        <fullName evidence="1">Uncharacterized protein</fullName>
    </submittedName>
</protein>
<dbReference type="GeneID" id="68114814"/>
<reference evidence="1 2" key="1">
    <citation type="journal article" date="2019" name="Sci. Rep.">
        <title>Nanopore sequencing improves the draft genome of the human pathogenic amoeba Naegleria fowleri.</title>
        <authorList>
            <person name="Liechti N."/>
            <person name="Schurch N."/>
            <person name="Bruggmann R."/>
            <person name="Wittwer M."/>
        </authorList>
    </citation>
    <scope>NUCLEOTIDE SEQUENCE [LARGE SCALE GENOMIC DNA]</scope>
    <source>
        <strain evidence="1 2">ATCC 30894</strain>
    </source>
</reference>
<dbReference type="EMBL" id="VFQX01000004">
    <property type="protein sequence ID" value="KAF0983681.1"/>
    <property type="molecule type" value="Genomic_DNA"/>
</dbReference>
<evidence type="ECO:0000313" key="2">
    <source>
        <dbReference type="Proteomes" id="UP000444721"/>
    </source>
</evidence>
<accession>A0A6A5C942</accession>
<dbReference type="VEuPathDB" id="AmoebaDB:NF0015630"/>
<comment type="caution">
    <text evidence="1">The sequence shown here is derived from an EMBL/GenBank/DDBJ whole genome shotgun (WGS) entry which is preliminary data.</text>
</comment>